<evidence type="ECO:0000313" key="2">
    <source>
        <dbReference type="EMBL" id="GFS50750.1"/>
    </source>
</evidence>
<feature type="region of interest" description="Disordered" evidence="1">
    <location>
        <begin position="139"/>
        <end position="173"/>
    </location>
</feature>
<name>A0A8X6MEE8_NEPPI</name>
<dbReference type="OrthoDB" id="10493491at2759"/>
<feature type="compositionally biased region" description="Gly residues" evidence="1">
    <location>
        <begin position="100"/>
        <end position="111"/>
    </location>
</feature>
<feature type="region of interest" description="Disordered" evidence="1">
    <location>
        <begin position="93"/>
        <end position="112"/>
    </location>
</feature>
<comment type="caution">
    <text evidence="2">The sequence shown here is derived from an EMBL/GenBank/DDBJ whole genome shotgun (WGS) entry which is preliminary data.</text>
</comment>
<evidence type="ECO:0000256" key="1">
    <source>
        <dbReference type="SAM" id="MobiDB-lite"/>
    </source>
</evidence>
<feature type="compositionally biased region" description="Basic residues" evidence="1">
    <location>
        <begin position="160"/>
        <end position="173"/>
    </location>
</feature>
<sequence length="173" mass="20277">MVISKTKTPLEYHRSQTLTIFTIELHSIDFALSNTLLFNYKFRDAEPIPKPKENFEVLRRSLRWNARERKKKSVRKEKRGGFESHFRREGPLQISRRRFVGGGPKKAGGGRAARTRWLLGPESDATLILLRQHHVEGGRREGDFLNPVPSECHWKGTEKLKRRKRRKNKKHSV</sequence>
<evidence type="ECO:0000313" key="3">
    <source>
        <dbReference type="Proteomes" id="UP000887013"/>
    </source>
</evidence>
<proteinExistence type="predicted"/>
<reference evidence="2" key="1">
    <citation type="submission" date="2020-08" db="EMBL/GenBank/DDBJ databases">
        <title>Multicomponent nature underlies the extraordinary mechanical properties of spider dragline silk.</title>
        <authorList>
            <person name="Kono N."/>
            <person name="Nakamura H."/>
            <person name="Mori M."/>
            <person name="Yoshida Y."/>
            <person name="Ohtoshi R."/>
            <person name="Malay A.D."/>
            <person name="Moran D.A.P."/>
            <person name="Tomita M."/>
            <person name="Numata K."/>
            <person name="Arakawa K."/>
        </authorList>
    </citation>
    <scope>NUCLEOTIDE SEQUENCE</scope>
</reference>
<protein>
    <submittedName>
        <fullName evidence="2">Uncharacterized protein</fullName>
    </submittedName>
</protein>
<accession>A0A8X6MEE8</accession>
<dbReference type="Proteomes" id="UP000887013">
    <property type="component" value="Unassembled WGS sequence"/>
</dbReference>
<dbReference type="EMBL" id="BMAW01045577">
    <property type="protein sequence ID" value="GFS50750.1"/>
    <property type="molecule type" value="Genomic_DNA"/>
</dbReference>
<organism evidence="2 3">
    <name type="scientific">Nephila pilipes</name>
    <name type="common">Giant wood spider</name>
    <name type="synonym">Nephila maculata</name>
    <dbReference type="NCBI Taxonomy" id="299642"/>
    <lineage>
        <taxon>Eukaryota</taxon>
        <taxon>Metazoa</taxon>
        <taxon>Ecdysozoa</taxon>
        <taxon>Arthropoda</taxon>
        <taxon>Chelicerata</taxon>
        <taxon>Arachnida</taxon>
        <taxon>Araneae</taxon>
        <taxon>Araneomorphae</taxon>
        <taxon>Entelegynae</taxon>
        <taxon>Araneoidea</taxon>
        <taxon>Nephilidae</taxon>
        <taxon>Nephila</taxon>
    </lineage>
</organism>
<keyword evidence="3" id="KW-1185">Reference proteome</keyword>
<gene>
    <name evidence="2" type="ORF">NPIL_169721</name>
</gene>
<dbReference type="AlphaFoldDB" id="A0A8X6MEE8"/>